<comment type="caution">
    <text evidence="2">The sequence shown here is derived from an EMBL/GenBank/DDBJ whole genome shotgun (WGS) entry which is preliminary data.</text>
</comment>
<name>A0A164TMC3_9CRUS</name>
<dbReference type="SUPFAM" id="SSF81321">
    <property type="entry name" value="Family A G protein-coupled receptor-like"/>
    <property type="match status" value="1"/>
</dbReference>
<proteinExistence type="predicted"/>
<accession>A0A164TMC3</accession>
<organism evidence="2 3">
    <name type="scientific">Daphnia magna</name>
    <dbReference type="NCBI Taxonomy" id="35525"/>
    <lineage>
        <taxon>Eukaryota</taxon>
        <taxon>Metazoa</taxon>
        <taxon>Ecdysozoa</taxon>
        <taxon>Arthropoda</taxon>
        <taxon>Crustacea</taxon>
        <taxon>Branchiopoda</taxon>
        <taxon>Diplostraca</taxon>
        <taxon>Cladocera</taxon>
        <taxon>Anomopoda</taxon>
        <taxon>Daphniidae</taxon>
        <taxon>Daphnia</taxon>
    </lineage>
</organism>
<evidence type="ECO:0000256" key="1">
    <source>
        <dbReference type="SAM" id="Phobius"/>
    </source>
</evidence>
<gene>
    <name evidence="2" type="ORF">APZ42_024896</name>
</gene>
<keyword evidence="1" id="KW-1133">Transmembrane helix</keyword>
<dbReference type="Proteomes" id="UP000076858">
    <property type="component" value="Unassembled WGS sequence"/>
</dbReference>
<protein>
    <submittedName>
        <fullName evidence="2">Putative Pteropsin8</fullName>
    </submittedName>
</protein>
<dbReference type="Gene3D" id="1.20.1070.10">
    <property type="entry name" value="Rhodopsin 7-helix transmembrane proteins"/>
    <property type="match status" value="1"/>
</dbReference>
<keyword evidence="3" id="KW-1185">Reference proteome</keyword>
<keyword evidence="1" id="KW-0472">Membrane</keyword>
<dbReference type="OrthoDB" id="2101615at2759"/>
<dbReference type="EMBL" id="LRGB01001764">
    <property type="protein sequence ID" value="KZS10579.1"/>
    <property type="molecule type" value="Genomic_DNA"/>
</dbReference>
<evidence type="ECO:0000313" key="3">
    <source>
        <dbReference type="Proteomes" id="UP000076858"/>
    </source>
</evidence>
<evidence type="ECO:0000313" key="2">
    <source>
        <dbReference type="EMBL" id="KZS10579.1"/>
    </source>
</evidence>
<reference evidence="2 3" key="1">
    <citation type="submission" date="2016-03" db="EMBL/GenBank/DDBJ databases">
        <title>EvidentialGene: Evidence-directed Construction of Genes on Genomes.</title>
        <authorList>
            <person name="Gilbert D.G."/>
            <person name="Choi J.-H."/>
            <person name="Mockaitis K."/>
            <person name="Colbourne J."/>
            <person name="Pfrender M."/>
        </authorList>
    </citation>
    <scope>NUCLEOTIDE SEQUENCE [LARGE SCALE GENOMIC DNA]</scope>
    <source>
        <strain evidence="2 3">Xinb3</strain>
        <tissue evidence="2">Complete organism</tissue>
    </source>
</reference>
<keyword evidence="1" id="KW-0812">Transmembrane</keyword>
<feature type="transmembrane region" description="Helical" evidence="1">
    <location>
        <begin position="71"/>
        <end position="99"/>
    </location>
</feature>
<sequence>MSFSTNISNSVRNFVTEMLTKRENGGDVNYFNNNTRLSRLIGTNHVNNIIATDYDGVDNSTDGVSLLMPTWAYLSVAAYLLFISVLGLTLNIIVALVILNDSRKMTLLNWMLLNLACSDGAIAGFG</sequence>
<dbReference type="AlphaFoldDB" id="A0A164TMC3"/>